<name>A0AAU7DT47_9MICO</name>
<dbReference type="SUPFAM" id="SSF53067">
    <property type="entry name" value="Actin-like ATPase domain"/>
    <property type="match status" value="1"/>
</dbReference>
<evidence type="ECO:0000256" key="1">
    <source>
        <dbReference type="ARBA" id="ARBA00006479"/>
    </source>
</evidence>
<sequence>MTSYLLFDVGGTDIKYARSDAAGNLLDVRRAPTVRDAQNPAGALIKQLRALGDELLAAAGEESTQPQAVGLLVCGIVDEETGHGVYSANLGWRDAPLRDLASQAFGLPVGFGHDVGTAGAAELHFGAGVDLGTKIKNSAMLVIGTGIAAALFADGRPITAGGYAGELGHAAVPGGLDCPCGLHGCLETVGSAAAIANRYAQASGKETPGAREVLAAMHEGDLLAAKIWTEAVDALAYSITQICAVIAPEVIIIGGGLSQAGDNLLVPLRQAVRNKLSYQRVPEIVAAQLGQNAGLRGAYLKAFKTRKFNS</sequence>
<dbReference type="Pfam" id="PF00480">
    <property type="entry name" value="ROK"/>
    <property type="match status" value="1"/>
</dbReference>
<evidence type="ECO:0000313" key="2">
    <source>
        <dbReference type="EMBL" id="XBH21124.1"/>
    </source>
</evidence>
<dbReference type="AlphaFoldDB" id="A0AAU7DT47"/>
<dbReference type="EMBL" id="CP146203">
    <property type="protein sequence ID" value="XBH21124.1"/>
    <property type="molecule type" value="Genomic_DNA"/>
</dbReference>
<dbReference type="PANTHER" id="PTHR18964:SF149">
    <property type="entry name" value="BIFUNCTIONAL UDP-N-ACETYLGLUCOSAMINE 2-EPIMERASE_N-ACETYLMANNOSAMINE KINASE"/>
    <property type="match status" value="1"/>
</dbReference>
<comment type="similarity">
    <text evidence="1">Belongs to the ROK (NagC/XylR) family.</text>
</comment>
<proteinExistence type="inferred from homology"/>
<dbReference type="Gene3D" id="3.30.420.40">
    <property type="match status" value="2"/>
</dbReference>
<reference evidence="2" key="1">
    <citation type="submission" date="2024-02" db="EMBL/GenBank/DDBJ databases">
        <title>Tomenella chthoni gen. nov. sp. nov., a member of the family Jonesiaceae isolated from bat guano.</title>
        <authorList>
            <person name="Miller S.L."/>
            <person name="King J."/>
            <person name="Sankaranarayanan K."/>
            <person name="Lawson P.A."/>
        </authorList>
    </citation>
    <scope>NUCLEOTIDE SEQUENCE</scope>
    <source>
        <strain evidence="2">BS-20</strain>
    </source>
</reference>
<protein>
    <submittedName>
        <fullName evidence="2">ROK family protein</fullName>
    </submittedName>
</protein>
<dbReference type="InterPro" id="IPR000600">
    <property type="entry name" value="ROK"/>
</dbReference>
<organism evidence="2">
    <name type="scientific">Jonesiaceae bacterium BS-20</name>
    <dbReference type="NCBI Taxonomy" id="3120821"/>
    <lineage>
        <taxon>Bacteria</taxon>
        <taxon>Bacillati</taxon>
        <taxon>Actinomycetota</taxon>
        <taxon>Actinomycetes</taxon>
        <taxon>Micrococcales</taxon>
        <taxon>Jonesiaceae</taxon>
    </lineage>
</organism>
<dbReference type="PANTHER" id="PTHR18964">
    <property type="entry name" value="ROK (REPRESSOR, ORF, KINASE) FAMILY"/>
    <property type="match status" value="1"/>
</dbReference>
<dbReference type="InterPro" id="IPR043129">
    <property type="entry name" value="ATPase_NBD"/>
</dbReference>
<accession>A0AAU7DT47</accession>
<gene>
    <name evidence="2" type="ORF">V5R04_13015</name>
</gene>